<dbReference type="InterPro" id="IPR006603">
    <property type="entry name" value="PQ-loop_rpt"/>
</dbReference>
<protein>
    <submittedName>
        <fullName evidence="6">PQ loop repeat protein</fullName>
    </submittedName>
</protein>
<dbReference type="Proteomes" id="UP000091929">
    <property type="component" value="Unassembled WGS sequence"/>
</dbReference>
<proteinExistence type="predicted"/>
<name>A0A150IMC1_9EURY</name>
<dbReference type="Gene3D" id="1.20.1280.290">
    <property type="match status" value="1"/>
</dbReference>
<feature type="transmembrane region" description="Helical" evidence="5">
    <location>
        <begin position="35"/>
        <end position="56"/>
    </location>
</feature>
<evidence type="ECO:0000313" key="6">
    <source>
        <dbReference type="EMBL" id="KYC46038.1"/>
    </source>
</evidence>
<dbReference type="Pfam" id="PF04193">
    <property type="entry name" value="PQ-loop"/>
    <property type="match status" value="1"/>
</dbReference>
<comment type="subcellular location">
    <subcellularLocation>
        <location evidence="1">Membrane</location>
        <topology evidence="1">Multi-pass membrane protein</topology>
    </subcellularLocation>
</comment>
<organism evidence="6 10">
    <name type="scientific">Candidatus Methanofastidiosum methylothiophilum</name>
    <dbReference type="NCBI Taxonomy" id="1705564"/>
    <lineage>
        <taxon>Archaea</taxon>
        <taxon>Methanobacteriati</taxon>
        <taxon>Methanobacteriota</taxon>
        <taxon>Stenosarchaea group</taxon>
        <taxon>Candidatus Methanofastidiosia</taxon>
        <taxon>Candidatus Methanofastidiosales</taxon>
        <taxon>Candidatus Methanofastidiosaceae</taxon>
        <taxon>Candidatus Methanofastidiosum</taxon>
    </lineage>
</organism>
<dbReference type="AlphaFoldDB" id="A0A150IMC1"/>
<reference evidence="9 10" key="1">
    <citation type="journal article" date="2016" name="ISME J.">
        <title>Chasing the elusive Euryarchaeota class WSA2: genomes reveal a uniquely fastidious methyl-reducing methanogen.</title>
        <authorList>
            <person name="Nobu M.K."/>
            <person name="Narihiro T."/>
            <person name="Kuroda K."/>
            <person name="Mei R."/>
            <person name="Liu W.T."/>
        </authorList>
    </citation>
    <scope>NUCLEOTIDE SEQUENCE [LARGE SCALE GENOMIC DNA]</scope>
    <source>
        <strain evidence="6">B03fssc0709_Meth_Bin005</strain>
        <strain evidence="7">B15fssc0709_Meth_Bin003</strain>
        <strain evidence="8">BMIXfssc0709_Meth_Bin006</strain>
    </source>
</reference>
<dbReference type="Proteomes" id="UP000092401">
    <property type="component" value="Unassembled WGS sequence"/>
</dbReference>
<sequence>MEPITILGLLAGTLTTISFIPQVMKTWKYKETKDISLLMYIIFFTGILLWFSYGILISNTPIIIANGVSLVLVFIVLMLKIRYG</sequence>
<dbReference type="NCBIfam" id="NF037968">
    <property type="entry name" value="SemiSWEET_2"/>
    <property type="match status" value="1"/>
</dbReference>
<feature type="transmembrane region" description="Helical" evidence="5">
    <location>
        <begin position="62"/>
        <end position="79"/>
    </location>
</feature>
<dbReference type="GO" id="GO:0051119">
    <property type="term" value="F:sugar transmembrane transporter activity"/>
    <property type="evidence" value="ECO:0007669"/>
    <property type="project" value="InterPro"/>
</dbReference>
<dbReference type="EMBL" id="LNJC01000003">
    <property type="protein sequence ID" value="KYC51187.1"/>
    <property type="molecule type" value="Genomic_DNA"/>
</dbReference>
<keyword evidence="2 5" id="KW-0812">Transmembrane</keyword>
<feature type="transmembrane region" description="Helical" evidence="5">
    <location>
        <begin position="6"/>
        <end position="23"/>
    </location>
</feature>
<keyword evidence="3 5" id="KW-1133">Transmembrane helix</keyword>
<dbReference type="InterPro" id="IPR047662">
    <property type="entry name" value="SemiSWEET"/>
</dbReference>
<evidence type="ECO:0000256" key="1">
    <source>
        <dbReference type="ARBA" id="ARBA00004141"/>
    </source>
</evidence>
<evidence type="ECO:0000256" key="2">
    <source>
        <dbReference type="ARBA" id="ARBA00022692"/>
    </source>
</evidence>
<evidence type="ECO:0000256" key="3">
    <source>
        <dbReference type="ARBA" id="ARBA00022989"/>
    </source>
</evidence>
<dbReference type="Proteomes" id="UP000092403">
    <property type="component" value="Unassembled WGS sequence"/>
</dbReference>
<evidence type="ECO:0000313" key="8">
    <source>
        <dbReference type="EMBL" id="KYC51187.1"/>
    </source>
</evidence>
<comment type="caution">
    <text evidence="6">The sequence shown here is derived from an EMBL/GenBank/DDBJ whole genome shotgun (WGS) entry which is preliminary data.</text>
</comment>
<evidence type="ECO:0000313" key="7">
    <source>
        <dbReference type="EMBL" id="KYC48608.1"/>
    </source>
</evidence>
<dbReference type="GO" id="GO:0016020">
    <property type="term" value="C:membrane"/>
    <property type="evidence" value="ECO:0007669"/>
    <property type="project" value="UniProtKB-SubCell"/>
</dbReference>
<evidence type="ECO:0000256" key="5">
    <source>
        <dbReference type="SAM" id="Phobius"/>
    </source>
</evidence>
<dbReference type="EMBL" id="LNGF01000002">
    <property type="protein sequence ID" value="KYC48608.1"/>
    <property type="molecule type" value="Genomic_DNA"/>
</dbReference>
<accession>A0A150J1T3</accession>
<dbReference type="EMBL" id="LNGE01000006">
    <property type="protein sequence ID" value="KYC46038.1"/>
    <property type="molecule type" value="Genomic_DNA"/>
</dbReference>
<evidence type="ECO:0000313" key="10">
    <source>
        <dbReference type="Proteomes" id="UP000092401"/>
    </source>
</evidence>
<keyword evidence="4 5" id="KW-0472">Membrane</keyword>
<accession>A0A150IMC1</accession>
<gene>
    <name evidence="6" type="ORF">APG10_00347</name>
    <name evidence="7" type="ORF">APG11_00118</name>
    <name evidence="8" type="ORF">APG12_00313</name>
</gene>
<evidence type="ECO:0000256" key="4">
    <source>
        <dbReference type="ARBA" id="ARBA00023136"/>
    </source>
</evidence>
<accession>A0A150IUQ1</accession>
<evidence type="ECO:0000313" key="9">
    <source>
        <dbReference type="Proteomes" id="UP000091929"/>
    </source>
</evidence>